<dbReference type="GO" id="GO:0016020">
    <property type="term" value="C:membrane"/>
    <property type="evidence" value="ECO:0007669"/>
    <property type="project" value="UniProtKB-SubCell"/>
</dbReference>
<evidence type="ECO:0000256" key="5">
    <source>
        <dbReference type="ARBA" id="ARBA00023136"/>
    </source>
</evidence>
<dbReference type="AlphaFoldDB" id="A0AA40VKG2"/>
<dbReference type="RefSeq" id="WP_183498264.1">
    <property type="nucleotide sequence ID" value="NZ_BAABCO010000003.1"/>
</dbReference>
<reference evidence="9 10" key="1">
    <citation type="submission" date="2020-08" db="EMBL/GenBank/DDBJ databases">
        <title>Sequencing the genomes of 1000 actinobacteria strains.</title>
        <authorList>
            <person name="Klenk H.-P."/>
        </authorList>
    </citation>
    <scope>NUCLEOTIDE SEQUENCE [LARGE SCALE GENOMIC DNA]</scope>
    <source>
        <strain evidence="9 10">DSM 19600</strain>
    </source>
</reference>
<comment type="subcellular location">
    <subcellularLocation>
        <location evidence="1">Membrane</location>
        <topology evidence="1">Multi-pass membrane protein</topology>
    </subcellularLocation>
</comment>
<evidence type="ECO:0000313" key="10">
    <source>
        <dbReference type="Proteomes" id="UP000549113"/>
    </source>
</evidence>
<dbReference type="InterPro" id="IPR050638">
    <property type="entry name" value="AA-Vitamin_Transporters"/>
</dbReference>
<keyword evidence="5 6" id="KW-0472">Membrane</keyword>
<feature type="transmembrane region" description="Helical" evidence="6">
    <location>
        <begin position="192"/>
        <end position="212"/>
    </location>
</feature>
<keyword evidence="10" id="KW-1185">Reference proteome</keyword>
<feature type="transmembrane region" description="Helical" evidence="6">
    <location>
        <begin position="102"/>
        <end position="124"/>
    </location>
</feature>
<accession>A0AA40VKG2</accession>
<gene>
    <name evidence="9" type="ORF">BKA10_000275</name>
</gene>
<feature type="signal peptide" evidence="7">
    <location>
        <begin position="1"/>
        <end position="22"/>
    </location>
</feature>
<evidence type="ECO:0000256" key="7">
    <source>
        <dbReference type="SAM" id="SignalP"/>
    </source>
</evidence>
<organism evidence="9 10">
    <name type="scientific">Microbacterium invictum</name>
    <dbReference type="NCBI Taxonomy" id="515415"/>
    <lineage>
        <taxon>Bacteria</taxon>
        <taxon>Bacillati</taxon>
        <taxon>Actinomycetota</taxon>
        <taxon>Actinomycetes</taxon>
        <taxon>Micrococcales</taxon>
        <taxon>Microbacteriaceae</taxon>
        <taxon>Microbacterium</taxon>
    </lineage>
</organism>
<dbReference type="Pfam" id="PF00892">
    <property type="entry name" value="EamA"/>
    <property type="match status" value="2"/>
</dbReference>
<feature type="transmembrane region" description="Helical" evidence="6">
    <location>
        <begin position="279"/>
        <end position="297"/>
    </location>
</feature>
<feature type="transmembrane region" description="Helical" evidence="6">
    <location>
        <begin position="162"/>
        <end position="180"/>
    </location>
</feature>
<dbReference type="SUPFAM" id="SSF103481">
    <property type="entry name" value="Multidrug resistance efflux transporter EmrE"/>
    <property type="match status" value="2"/>
</dbReference>
<keyword evidence="4 6" id="KW-1133">Transmembrane helix</keyword>
<comment type="caution">
    <text evidence="9">The sequence shown here is derived from an EMBL/GenBank/DDBJ whole genome shotgun (WGS) entry which is preliminary data.</text>
</comment>
<evidence type="ECO:0000313" key="9">
    <source>
        <dbReference type="EMBL" id="MBB4138481.1"/>
    </source>
</evidence>
<feature type="transmembrane region" description="Helical" evidence="6">
    <location>
        <begin position="32"/>
        <end position="54"/>
    </location>
</feature>
<dbReference type="PANTHER" id="PTHR32322">
    <property type="entry name" value="INNER MEMBRANE TRANSPORTER"/>
    <property type="match status" value="1"/>
</dbReference>
<name>A0AA40VKG2_9MICO</name>
<keyword evidence="7" id="KW-0732">Signal</keyword>
<keyword evidence="3 6" id="KW-0812">Transmembrane</keyword>
<comment type="similarity">
    <text evidence="2">Belongs to the EamA transporter family.</text>
</comment>
<sequence>MLHVLAVLAAALLFGTTGTSQALGPDGTTPLSIGVVRMVIGGTVLAVIAFLLAARHTRRRQMDAGAARPSLGIRPLSLMVLTGACLAIYQPLFFLGTSVNGVAVGTVVALGSAPVLAGLLEWALTRRLPTATWIGATALATVGVVLLGFGGGADAAGGTDPVGLLGSIGAGASFAVIANAQRRLLDAGWDPFTVVGAMGASSAVLCAFAIPFVTLDWLGTTSGLIMALWLGVATIGVAYILFTWGLSGLTAATAATLTLGEPLTASVLGITVLGERLSVLAIVGLAVLAAGLALLAWGSRSPRDPAPFAVEG</sequence>
<proteinExistence type="inferred from homology"/>
<evidence type="ECO:0000256" key="1">
    <source>
        <dbReference type="ARBA" id="ARBA00004141"/>
    </source>
</evidence>
<evidence type="ECO:0000256" key="3">
    <source>
        <dbReference type="ARBA" id="ARBA00022692"/>
    </source>
</evidence>
<protein>
    <submittedName>
        <fullName evidence="9">DME family drug/metabolite transporter</fullName>
    </submittedName>
</protein>
<feature type="transmembrane region" description="Helical" evidence="6">
    <location>
        <begin position="131"/>
        <end position="150"/>
    </location>
</feature>
<evidence type="ECO:0000256" key="4">
    <source>
        <dbReference type="ARBA" id="ARBA00022989"/>
    </source>
</evidence>
<evidence type="ECO:0000259" key="8">
    <source>
        <dbReference type="Pfam" id="PF00892"/>
    </source>
</evidence>
<feature type="domain" description="EamA" evidence="8">
    <location>
        <begin position="163"/>
        <end position="296"/>
    </location>
</feature>
<evidence type="ECO:0000256" key="6">
    <source>
        <dbReference type="SAM" id="Phobius"/>
    </source>
</evidence>
<dbReference type="InterPro" id="IPR000620">
    <property type="entry name" value="EamA_dom"/>
</dbReference>
<evidence type="ECO:0000256" key="2">
    <source>
        <dbReference type="ARBA" id="ARBA00007362"/>
    </source>
</evidence>
<feature type="domain" description="EamA" evidence="8">
    <location>
        <begin position="4"/>
        <end position="147"/>
    </location>
</feature>
<dbReference type="Proteomes" id="UP000549113">
    <property type="component" value="Unassembled WGS sequence"/>
</dbReference>
<feature type="transmembrane region" description="Helical" evidence="6">
    <location>
        <begin position="224"/>
        <end position="242"/>
    </location>
</feature>
<dbReference type="PANTHER" id="PTHR32322:SF2">
    <property type="entry name" value="EAMA DOMAIN-CONTAINING PROTEIN"/>
    <property type="match status" value="1"/>
</dbReference>
<dbReference type="EMBL" id="JACIFH010000001">
    <property type="protein sequence ID" value="MBB4138481.1"/>
    <property type="molecule type" value="Genomic_DNA"/>
</dbReference>
<feature type="transmembrane region" description="Helical" evidence="6">
    <location>
        <begin position="75"/>
        <end position="96"/>
    </location>
</feature>
<dbReference type="InterPro" id="IPR037185">
    <property type="entry name" value="EmrE-like"/>
</dbReference>
<feature type="chain" id="PRO_5041219450" evidence="7">
    <location>
        <begin position="23"/>
        <end position="312"/>
    </location>
</feature>